<evidence type="ECO:0000313" key="2">
    <source>
        <dbReference type="WBParaSite" id="nRc.2.0.1.t27188-RA"/>
    </source>
</evidence>
<evidence type="ECO:0000313" key="1">
    <source>
        <dbReference type="Proteomes" id="UP000887565"/>
    </source>
</evidence>
<dbReference type="WBParaSite" id="nRc.2.0.1.t27188-RA">
    <property type="protein sequence ID" value="nRc.2.0.1.t27188-RA"/>
    <property type="gene ID" value="nRc.2.0.1.g27188"/>
</dbReference>
<organism evidence="1 2">
    <name type="scientific">Romanomermis culicivorax</name>
    <name type="common">Nematode worm</name>
    <dbReference type="NCBI Taxonomy" id="13658"/>
    <lineage>
        <taxon>Eukaryota</taxon>
        <taxon>Metazoa</taxon>
        <taxon>Ecdysozoa</taxon>
        <taxon>Nematoda</taxon>
        <taxon>Enoplea</taxon>
        <taxon>Dorylaimia</taxon>
        <taxon>Mermithida</taxon>
        <taxon>Mermithoidea</taxon>
        <taxon>Mermithidae</taxon>
        <taxon>Romanomermis</taxon>
    </lineage>
</organism>
<sequence>MKIKMMSEQPKIYLGNQKFSPSCALQPGLCKNTLAASQHTATEFRAARAVHYIHIMFVFQMLSPAHNELDIISNPEQPLHHFQRKIAMLMLNLTDNRVKNSRLYMKL</sequence>
<keyword evidence="1" id="KW-1185">Reference proteome</keyword>
<dbReference type="Proteomes" id="UP000887565">
    <property type="component" value="Unplaced"/>
</dbReference>
<proteinExistence type="predicted"/>
<name>A0A915JM52_ROMCU</name>
<reference evidence="2" key="1">
    <citation type="submission" date="2022-11" db="UniProtKB">
        <authorList>
            <consortium name="WormBaseParasite"/>
        </authorList>
    </citation>
    <scope>IDENTIFICATION</scope>
</reference>
<protein>
    <submittedName>
        <fullName evidence="2">Uncharacterized protein</fullName>
    </submittedName>
</protein>
<dbReference type="AlphaFoldDB" id="A0A915JM52"/>
<accession>A0A915JM52</accession>